<reference evidence="3 4" key="1">
    <citation type="submission" date="2017-02" db="EMBL/GenBank/DDBJ databases">
        <authorList>
            <person name="Peterson S.W."/>
        </authorList>
    </citation>
    <scope>NUCLEOTIDE SEQUENCE [LARGE SCALE GENOMIC DNA]</scope>
    <source>
        <strain evidence="3 4">ATCC 35992</strain>
    </source>
</reference>
<dbReference type="OrthoDB" id="9769994at2"/>
<organism evidence="3 4">
    <name type="scientific">Eubacterium uniforme</name>
    <dbReference type="NCBI Taxonomy" id="39495"/>
    <lineage>
        <taxon>Bacteria</taxon>
        <taxon>Bacillati</taxon>
        <taxon>Bacillota</taxon>
        <taxon>Clostridia</taxon>
        <taxon>Eubacteriales</taxon>
        <taxon>Eubacteriaceae</taxon>
        <taxon>Eubacterium</taxon>
    </lineage>
</organism>
<evidence type="ECO:0000259" key="1">
    <source>
        <dbReference type="Pfam" id="PF17989"/>
    </source>
</evidence>
<dbReference type="STRING" id="39495.SAMN02745111_02355"/>
<dbReference type="RefSeq" id="WP_078767169.1">
    <property type="nucleotide sequence ID" value="NZ_FUXZ01000019.1"/>
</dbReference>
<evidence type="ECO:0000313" key="3">
    <source>
        <dbReference type="EMBL" id="SKA72421.1"/>
    </source>
</evidence>
<feature type="domain" description="Actin-like protein N-terminal" evidence="1">
    <location>
        <begin position="11"/>
        <end position="144"/>
    </location>
</feature>
<accession>A0A1T4W6T5</accession>
<name>A0A1T4W6T5_9FIRM</name>
<dbReference type="AlphaFoldDB" id="A0A1T4W6T5"/>
<gene>
    <name evidence="3" type="ORF">SAMN02745111_02355</name>
</gene>
<dbReference type="Pfam" id="PF21522">
    <property type="entry name" value="MreB-like_C"/>
    <property type="match status" value="1"/>
</dbReference>
<dbReference type="Pfam" id="PF17989">
    <property type="entry name" value="ALP_N"/>
    <property type="match status" value="1"/>
</dbReference>
<dbReference type="EMBL" id="FUXZ01000019">
    <property type="protein sequence ID" value="SKA72421.1"/>
    <property type="molecule type" value="Genomic_DNA"/>
</dbReference>
<dbReference type="InterPro" id="IPR043129">
    <property type="entry name" value="ATPase_NBD"/>
</dbReference>
<dbReference type="InterPro" id="IPR049067">
    <property type="entry name" value="MreB-like_C"/>
</dbReference>
<dbReference type="Gene3D" id="3.30.420.40">
    <property type="match status" value="2"/>
</dbReference>
<sequence>MIKKNEKTYIGIDHGYGFMKTSKTIFKSGIKEQPVEPPFLDDILIYDKRVFVIGQNRTEHGVDKTTNEDYFILTLAALACELKKERMSKASNVVLCVGLPYSFFTEQKDKFKKYLLKNKHLDFKFEGKRYCVEIKEVKVFPQGFPAITEKFNKYLEDKISIVDFGSRTIDVITFNEGKAMHDQCYSIDKKGTLELINEIRKYYMKQYAEDISEDKVQDIFQNRKVPLSAEKVKFVQKLIRFFLKQYLDELKAKGLADNIIYCGGGSTLIKNYVETNESNAEFVENVFFNASGYELLASR</sequence>
<proteinExistence type="predicted"/>
<evidence type="ECO:0000259" key="2">
    <source>
        <dbReference type="Pfam" id="PF21522"/>
    </source>
</evidence>
<protein>
    <submittedName>
        <fullName evidence="3">Plasmid segregation protein ParM</fullName>
    </submittedName>
</protein>
<keyword evidence="4" id="KW-1185">Reference proteome</keyword>
<dbReference type="SUPFAM" id="SSF53067">
    <property type="entry name" value="Actin-like ATPase domain"/>
    <property type="match status" value="2"/>
</dbReference>
<dbReference type="InterPro" id="IPR040607">
    <property type="entry name" value="ALP_N"/>
</dbReference>
<evidence type="ECO:0000313" key="4">
    <source>
        <dbReference type="Proteomes" id="UP000190814"/>
    </source>
</evidence>
<dbReference type="Proteomes" id="UP000190814">
    <property type="component" value="Unassembled WGS sequence"/>
</dbReference>
<feature type="domain" description="Actin homologue MreB-like C-terminal" evidence="2">
    <location>
        <begin position="161"/>
        <end position="273"/>
    </location>
</feature>